<sequence>MIKLIATDMDGSLLNDDHKIDDEFWEVFKEIRKKNIIFSAASGRQYYNLLEKFDSIKDDMLFIAENGTYVVKNGIEFFSVTIDKKDAIELIEIGRGIEGAHIVICGKKSAYIENSDEKLVSEVSRYYSRFEVVEDVTKIEDDILKITLCDFKGSEENSHKHFINYEDKFNIAVSGKLWLDIIHNKANKGAAIKKIQEFFQITPCETMVFGDYLNDLEMVKNAKYSFAMENAHPLLKKEANFIAETNNQNGVVKKIKEILL</sequence>
<gene>
    <name evidence="1" type="ordered locus">Ilyop_0857</name>
</gene>
<dbReference type="EMBL" id="CP002281">
    <property type="protein sequence ID" value="ADO82643.1"/>
    <property type="molecule type" value="Genomic_DNA"/>
</dbReference>
<proteinExistence type="predicted"/>
<dbReference type="InterPro" id="IPR036412">
    <property type="entry name" value="HAD-like_sf"/>
</dbReference>
<dbReference type="InterPro" id="IPR000150">
    <property type="entry name" value="Cof"/>
</dbReference>
<dbReference type="eggNOG" id="COG0561">
    <property type="taxonomic scope" value="Bacteria"/>
</dbReference>
<dbReference type="SFLD" id="SFLDS00003">
    <property type="entry name" value="Haloacid_Dehalogenase"/>
    <property type="match status" value="1"/>
</dbReference>
<dbReference type="Gene3D" id="3.30.1240.10">
    <property type="match status" value="1"/>
</dbReference>
<dbReference type="GO" id="GO:0016791">
    <property type="term" value="F:phosphatase activity"/>
    <property type="evidence" value="ECO:0007669"/>
    <property type="project" value="TreeGrafter"/>
</dbReference>
<dbReference type="GO" id="GO:0000287">
    <property type="term" value="F:magnesium ion binding"/>
    <property type="evidence" value="ECO:0007669"/>
    <property type="project" value="TreeGrafter"/>
</dbReference>
<organism evidence="1 2">
    <name type="scientific">Ilyobacter polytropus (strain ATCC 51220 / DSM 2926 / LMG 16218 / CuHBu1)</name>
    <dbReference type="NCBI Taxonomy" id="572544"/>
    <lineage>
        <taxon>Bacteria</taxon>
        <taxon>Fusobacteriati</taxon>
        <taxon>Fusobacteriota</taxon>
        <taxon>Fusobacteriia</taxon>
        <taxon>Fusobacteriales</taxon>
        <taxon>Fusobacteriaceae</taxon>
        <taxon>Ilyobacter</taxon>
    </lineage>
</organism>
<dbReference type="Gene3D" id="3.40.50.1000">
    <property type="entry name" value="HAD superfamily/HAD-like"/>
    <property type="match status" value="1"/>
</dbReference>
<dbReference type="PANTHER" id="PTHR10000">
    <property type="entry name" value="PHOSPHOSERINE PHOSPHATASE"/>
    <property type="match status" value="1"/>
</dbReference>
<dbReference type="NCBIfam" id="TIGR00099">
    <property type="entry name" value="Cof-subfamily"/>
    <property type="match status" value="1"/>
</dbReference>
<protein>
    <submittedName>
        <fullName evidence="1">Cof-like hydrolase</fullName>
    </submittedName>
</protein>
<dbReference type="CDD" id="cd07518">
    <property type="entry name" value="HAD_YbiV-Like"/>
    <property type="match status" value="1"/>
</dbReference>
<dbReference type="NCBIfam" id="TIGR01484">
    <property type="entry name" value="HAD-SF-IIB"/>
    <property type="match status" value="1"/>
</dbReference>
<dbReference type="RefSeq" id="WP_013387313.1">
    <property type="nucleotide sequence ID" value="NC_014632.1"/>
</dbReference>
<evidence type="ECO:0000313" key="1">
    <source>
        <dbReference type="EMBL" id="ADO82643.1"/>
    </source>
</evidence>
<name>E3H7R1_ILYPC</name>
<dbReference type="InterPro" id="IPR006379">
    <property type="entry name" value="HAD-SF_hydro_IIB"/>
</dbReference>
<dbReference type="KEGG" id="ipo:Ilyop_0857"/>
<dbReference type="OrthoDB" id="9781413at2"/>
<dbReference type="Pfam" id="PF08282">
    <property type="entry name" value="Hydrolase_3"/>
    <property type="match status" value="1"/>
</dbReference>
<dbReference type="InterPro" id="IPR023214">
    <property type="entry name" value="HAD_sf"/>
</dbReference>
<dbReference type="SFLD" id="SFLDG01140">
    <property type="entry name" value="C2.B:_Phosphomannomutase_and_P"/>
    <property type="match status" value="1"/>
</dbReference>
<reference evidence="1 2" key="1">
    <citation type="journal article" date="2010" name="Stand. Genomic Sci.">
        <title>Complete genome sequence of Ilyobacter polytropus type strain (CuHbu1).</title>
        <authorList>
            <person name="Sikorski J."/>
            <person name="Chertkov O."/>
            <person name="Lapidus A."/>
            <person name="Nolan M."/>
            <person name="Lucas S."/>
            <person name="Del Rio T.G."/>
            <person name="Tice H."/>
            <person name="Cheng J.F."/>
            <person name="Tapia R."/>
            <person name="Han C."/>
            <person name="Goodwin L."/>
            <person name="Pitluck S."/>
            <person name="Liolios K."/>
            <person name="Ivanova N."/>
            <person name="Mavromatis K."/>
            <person name="Mikhailova N."/>
            <person name="Pati A."/>
            <person name="Chen A."/>
            <person name="Palaniappan K."/>
            <person name="Land M."/>
            <person name="Hauser L."/>
            <person name="Chang Y.J."/>
            <person name="Jeffries C.D."/>
            <person name="Brambilla E."/>
            <person name="Yasawong M."/>
            <person name="Rohde M."/>
            <person name="Pukall R."/>
            <person name="Spring S."/>
            <person name="Goker M."/>
            <person name="Woyke T."/>
            <person name="Bristow J."/>
            <person name="Eisen J.A."/>
            <person name="Markowitz V."/>
            <person name="Hugenholtz P."/>
            <person name="Kyrpides N.C."/>
            <person name="Klenk H.P."/>
        </authorList>
    </citation>
    <scope>NUCLEOTIDE SEQUENCE [LARGE SCALE GENOMIC DNA]</scope>
    <source>
        <strain evidence="2">ATCC 51220 / DSM 2926 / LMG 16218 / CuHBu1</strain>
    </source>
</reference>
<dbReference type="AlphaFoldDB" id="E3H7R1"/>
<dbReference type="SUPFAM" id="SSF56784">
    <property type="entry name" value="HAD-like"/>
    <property type="match status" value="1"/>
</dbReference>
<keyword evidence="1" id="KW-0378">Hydrolase</keyword>
<keyword evidence="2" id="KW-1185">Reference proteome</keyword>
<dbReference type="Proteomes" id="UP000006875">
    <property type="component" value="Chromosome"/>
</dbReference>
<accession>E3H7R1</accession>
<dbReference type="GO" id="GO:0005829">
    <property type="term" value="C:cytosol"/>
    <property type="evidence" value="ECO:0007669"/>
    <property type="project" value="TreeGrafter"/>
</dbReference>
<dbReference type="PANTHER" id="PTHR10000:SF8">
    <property type="entry name" value="HAD SUPERFAMILY HYDROLASE-LIKE, TYPE 3"/>
    <property type="match status" value="1"/>
</dbReference>
<dbReference type="SFLD" id="SFLDG01144">
    <property type="entry name" value="C2.B.4:_PGP_Like"/>
    <property type="match status" value="1"/>
</dbReference>
<dbReference type="HOGENOM" id="CLU_044146_5_1_0"/>
<evidence type="ECO:0000313" key="2">
    <source>
        <dbReference type="Proteomes" id="UP000006875"/>
    </source>
</evidence>
<dbReference type="STRING" id="572544.Ilyop_0857"/>